<evidence type="ECO:0000313" key="3">
    <source>
        <dbReference type="Proteomes" id="UP000251314"/>
    </source>
</evidence>
<evidence type="ECO:0000313" key="2">
    <source>
        <dbReference type="EMBL" id="RAW39342.1"/>
    </source>
</evidence>
<reference evidence="1" key="2">
    <citation type="submission" date="2018-05" db="EMBL/GenBank/DDBJ databases">
        <title>Effector identification in a new, highly contiguous assembly of the strawberry crown rot pathogen Phytophthora cactorum.</title>
        <authorList>
            <person name="Armitage A.D."/>
            <person name="Nellist C.F."/>
            <person name="Bates H."/>
            <person name="Vickerstaff R.J."/>
            <person name="Harrison R.J."/>
        </authorList>
    </citation>
    <scope>NUCLEOTIDE SEQUENCE</scope>
    <source>
        <strain evidence="1">P421</strain>
    </source>
</reference>
<sequence>MKITVKIFKWTQLLTITTDRGGPRVRLLHMLTPRWSCFLLSAQGALDSNHERDKPITTAEHWCYCSISES</sequence>
<dbReference type="OrthoDB" id="10407787at2759"/>
<dbReference type="Proteomes" id="UP000251314">
    <property type="component" value="Unassembled WGS sequence"/>
</dbReference>
<name>A0A329SUX6_9STRA</name>
<protein>
    <submittedName>
        <fullName evidence="2">Uncharacterized protein</fullName>
    </submittedName>
</protein>
<organism evidence="2 3">
    <name type="scientific">Phytophthora cactorum</name>
    <dbReference type="NCBI Taxonomy" id="29920"/>
    <lineage>
        <taxon>Eukaryota</taxon>
        <taxon>Sar</taxon>
        <taxon>Stramenopiles</taxon>
        <taxon>Oomycota</taxon>
        <taxon>Peronosporomycetes</taxon>
        <taxon>Peronosporales</taxon>
        <taxon>Peronosporaceae</taxon>
        <taxon>Phytophthora</taxon>
    </lineage>
</organism>
<evidence type="ECO:0000313" key="1">
    <source>
        <dbReference type="EMBL" id="KAG3225290.1"/>
    </source>
</evidence>
<dbReference type="Proteomes" id="UP000760860">
    <property type="component" value="Unassembled WGS sequence"/>
</dbReference>
<keyword evidence="3" id="KW-1185">Reference proteome</keyword>
<dbReference type="VEuPathDB" id="FungiDB:PC110_g4407"/>
<gene>
    <name evidence="2" type="ORF">PC110_g4407</name>
    <name evidence="1" type="ORF">PC129_g4088</name>
</gene>
<dbReference type="EMBL" id="RCMV01000088">
    <property type="protein sequence ID" value="KAG3225290.1"/>
    <property type="molecule type" value="Genomic_DNA"/>
</dbReference>
<dbReference type="EMBL" id="MJFZ01000068">
    <property type="protein sequence ID" value="RAW39342.1"/>
    <property type="molecule type" value="Genomic_DNA"/>
</dbReference>
<reference evidence="2 3" key="1">
    <citation type="submission" date="2018-01" db="EMBL/GenBank/DDBJ databases">
        <title>Draft genome of the strawberry crown rot pathogen Phytophthora cactorum.</title>
        <authorList>
            <person name="Armitage A.D."/>
            <person name="Lysoe E."/>
            <person name="Nellist C.F."/>
            <person name="Harrison R.J."/>
            <person name="Brurberg M.B."/>
        </authorList>
    </citation>
    <scope>NUCLEOTIDE SEQUENCE [LARGE SCALE GENOMIC DNA]</scope>
    <source>
        <strain evidence="2 3">10300</strain>
    </source>
</reference>
<dbReference type="AlphaFoldDB" id="A0A329SUX6"/>
<proteinExistence type="predicted"/>
<accession>A0A329SUX6</accession>
<comment type="caution">
    <text evidence="2">The sequence shown here is derived from an EMBL/GenBank/DDBJ whole genome shotgun (WGS) entry which is preliminary data.</text>
</comment>